<dbReference type="GO" id="GO:0033612">
    <property type="term" value="F:receptor serine/threonine kinase binding"/>
    <property type="evidence" value="ECO:0007669"/>
    <property type="project" value="InterPro"/>
</dbReference>
<evidence type="ECO:0000313" key="4">
    <source>
        <dbReference type="Proteomes" id="UP000316621"/>
    </source>
</evidence>
<evidence type="ECO:0000256" key="2">
    <source>
        <dbReference type="SAM" id="Phobius"/>
    </source>
</evidence>
<dbReference type="InterPro" id="IPR037495">
    <property type="entry name" value="CLE41/42/44"/>
</dbReference>
<keyword evidence="4" id="KW-1185">Reference proteome</keyword>
<dbReference type="EMBL" id="CM010717">
    <property type="protein sequence ID" value="RZC56383.1"/>
    <property type="molecule type" value="Genomic_DNA"/>
</dbReference>
<feature type="compositionally biased region" description="Polar residues" evidence="1">
    <location>
        <begin position="93"/>
        <end position="117"/>
    </location>
</feature>
<keyword evidence="2" id="KW-0472">Membrane</keyword>
<dbReference type="AlphaFoldDB" id="A0A4Y7J5G1"/>
<gene>
    <name evidence="3" type="ORF">C5167_015239</name>
</gene>
<proteinExistence type="predicted"/>
<dbReference type="Proteomes" id="UP000316621">
    <property type="component" value="Chromosome 3"/>
</dbReference>
<sequence>MATITITSSSSSSSSAHDRSIIKWNISKTLLVFLFFISFIFVTHLCNPNPTSVTDESKMMTAMDSSSLITRRFLSQPSTTSPTSTTHDDNHQHSSTNTMNLNPHGSSTRTKNSSKQFEASDHEVPSGPNPISNR</sequence>
<dbReference type="PANTHER" id="PTHR35301">
    <property type="entry name" value="CLAVATA3/ESR (CLE)-RELATED PROTEIN 41-RELATED"/>
    <property type="match status" value="1"/>
</dbReference>
<accession>A0A4Y7J5G1</accession>
<dbReference type="PANTHER" id="PTHR35301:SF1">
    <property type="entry name" value="CLAVATA3_ESR (CLE)-RELATED PROTEIN 41-RELATED"/>
    <property type="match status" value="1"/>
</dbReference>
<protein>
    <submittedName>
        <fullName evidence="3">Uncharacterized protein</fullName>
    </submittedName>
</protein>
<keyword evidence="2" id="KW-1133">Transmembrane helix</keyword>
<feature type="region of interest" description="Disordered" evidence="1">
    <location>
        <begin position="70"/>
        <end position="134"/>
    </location>
</feature>
<dbReference type="GO" id="GO:0048046">
    <property type="term" value="C:apoplast"/>
    <property type="evidence" value="ECO:0007669"/>
    <property type="project" value="TreeGrafter"/>
</dbReference>
<name>A0A4Y7J5G1_PAPSO</name>
<organism evidence="3 4">
    <name type="scientific">Papaver somniferum</name>
    <name type="common">Opium poppy</name>
    <dbReference type="NCBI Taxonomy" id="3469"/>
    <lineage>
        <taxon>Eukaryota</taxon>
        <taxon>Viridiplantae</taxon>
        <taxon>Streptophyta</taxon>
        <taxon>Embryophyta</taxon>
        <taxon>Tracheophyta</taxon>
        <taxon>Spermatophyta</taxon>
        <taxon>Magnoliopsida</taxon>
        <taxon>Ranunculales</taxon>
        <taxon>Papaveraceae</taxon>
        <taxon>Papaveroideae</taxon>
        <taxon>Papaver</taxon>
    </lineage>
</organism>
<evidence type="ECO:0000313" key="3">
    <source>
        <dbReference type="EMBL" id="RZC56383.1"/>
    </source>
</evidence>
<keyword evidence="2" id="KW-0812">Transmembrane</keyword>
<dbReference type="Gramene" id="RZC56383">
    <property type="protein sequence ID" value="RZC56383"/>
    <property type="gene ID" value="C5167_015239"/>
</dbReference>
<evidence type="ECO:0000256" key="1">
    <source>
        <dbReference type="SAM" id="MobiDB-lite"/>
    </source>
</evidence>
<feature type="transmembrane region" description="Helical" evidence="2">
    <location>
        <begin position="21"/>
        <end position="42"/>
    </location>
</feature>
<reference evidence="3 4" key="1">
    <citation type="journal article" date="2018" name="Science">
        <title>The opium poppy genome and morphinan production.</title>
        <authorList>
            <person name="Guo L."/>
            <person name="Winzer T."/>
            <person name="Yang X."/>
            <person name="Li Y."/>
            <person name="Ning Z."/>
            <person name="He Z."/>
            <person name="Teodor R."/>
            <person name="Lu Y."/>
            <person name="Bowser T.A."/>
            <person name="Graham I.A."/>
            <person name="Ye K."/>
        </authorList>
    </citation>
    <scope>NUCLEOTIDE SEQUENCE [LARGE SCALE GENOMIC DNA]</scope>
    <source>
        <strain evidence="4">cv. HN1</strain>
        <tissue evidence="3">Leaves</tissue>
    </source>
</reference>
<dbReference type="GO" id="GO:0010089">
    <property type="term" value="P:xylem development"/>
    <property type="evidence" value="ECO:0007669"/>
    <property type="project" value="InterPro"/>
</dbReference>